<keyword evidence="1" id="KW-0812">Transmembrane</keyword>
<organism evidence="2 3">
    <name type="scientific">Psychroserpens algicola</name>
    <dbReference type="NCBI Taxonomy" id="1719034"/>
    <lineage>
        <taxon>Bacteria</taxon>
        <taxon>Pseudomonadati</taxon>
        <taxon>Bacteroidota</taxon>
        <taxon>Flavobacteriia</taxon>
        <taxon>Flavobacteriales</taxon>
        <taxon>Flavobacteriaceae</taxon>
        <taxon>Psychroserpens</taxon>
    </lineage>
</organism>
<accession>A0ABT0HDL3</accession>
<evidence type="ECO:0000313" key="3">
    <source>
        <dbReference type="Proteomes" id="UP001203687"/>
    </source>
</evidence>
<name>A0ABT0HDL3_9FLAO</name>
<proteinExistence type="predicted"/>
<feature type="transmembrane region" description="Helical" evidence="1">
    <location>
        <begin position="262"/>
        <end position="281"/>
    </location>
</feature>
<evidence type="ECO:0000313" key="2">
    <source>
        <dbReference type="EMBL" id="MCK8482277.1"/>
    </source>
</evidence>
<dbReference type="RefSeq" id="WP_248413997.1">
    <property type="nucleotide sequence ID" value="NZ_JALPQF010000030.1"/>
</dbReference>
<dbReference type="Proteomes" id="UP001203687">
    <property type="component" value="Unassembled WGS sequence"/>
</dbReference>
<keyword evidence="3" id="KW-1185">Reference proteome</keyword>
<gene>
    <name evidence="2" type="ORF">MUY34_16755</name>
</gene>
<keyword evidence="1" id="KW-1133">Transmembrane helix</keyword>
<dbReference type="EMBL" id="JALPQF010000030">
    <property type="protein sequence ID" value="MCK8482277.1"/>
    <property type="molecule type" value="Genomic_DNA"/>
</dbReference>
<keyword evidence="1" id="KW-0472">Membrane</keyword>
<evidence type="ECO:0000256" key="1">
    <source>
        <dbReference type="SAM" id="Phobius"/>
    </source>
</evidence>
<comment type="caution">
    <text evidence="2">The sequence shown here is derived from an EMBL/GenBank/DDBJ whole genome shotgun (WGS) entry which is preliminary data.</text>
</comment>
<evidence type="ECO:0008006" key="4">
    <source>
        <dbReference type="Google" id="ProtNLM"/>
    </source>
</evidence>
<dbReference type="Gene3D" id="2.160.20.80">
    <property type="entry name" value="E3 ubiquitin-protein ligase SopA"/>
    <property type="match status" value="1"/>
</dbReference>
<protein>
    <recommendedName>
        <fullName evidence="4">Pentapeptide repeat-containing protein</fullName>
    </recommendedName>
</protein>
<sequence length="347" mass="40313">MIINLGQHLAKNPTDVVFKDINFDITSQVRPKQKVEFKNCRFYFRKSSNFIAKFVFFTNCKFIGKEELYDYANIANIDFKECVLDDCRLSNTINFITFDNCSLNNFKDSSISSYYFLNNKSYVYNFTIIGECDHLDLSATVFNSDKARGIWDKKVVINATCKKTIFDNSEVNPFYFATKCDDKTSLDLSSARLTDDWSRLRKNYSGLSLLVVLLLSILFFLPIITKSYFLMLASKTEILAMNVQKVTLGEALFFGGNEGFNAFIYFLFTLALIVYNCLRIWMTLSIAKLREEEKFLSDSNFKLVSIHPDKYKNQLRIEKILKVLFWVSIFYSVLKLKDTLLIQIPNI</sequence>
<feature type="transmembrane region" description="Helical" evidence="1">
    <location>
        <begin position="207"/>
        <end position="225"/>
    </location>
</feature>
<reference evidence="2" key="1">
    <citation type="submission" date="2022-04" db="EMBL/GenBank/DDBJ databases">
        <authorList>
            <person name="Ren T."/>
        </authorList>
    </citation>
    <scope>NUCLEOTIDE SEQUENCE</scope>
    <source>
        <strain evidence="2">F63249</strain>
    </source>
</reference>